<accession>A0A368G8A8</accession>
<sequence length="83" mass="9561">MAGSSSENSTMAIFTDFPRDFEDCSREISEIISYSSRYESSMVYQKSSKGSPENEDIPSQFRELRTCKLCSHMDPLFQKMLLK</sequence>
<evidence type="ECO:0000313" key="2">
    <source>
        <dbReference type="Proteomes" id="UP000252519"/>
    </source>
</evidence>
<name>A0A368G8A8_ANCCA</name>
<reference evidence="1 2" key="1">
    <citation type="submission" date="2014-10" db="EMBL/GenBank/DDBJ databases">
        <title>Draft genome of the hookworm Ancylostoma caninum.</title>
        <authorList>
            <person name="Mitreva M."/>
        </authorList>
    </citation>
    <scope>NUCLEOTIDE SEQUENCE [LARGE SCALE GENOMIC DNA]</scope>
    <source>
        <strain evidence="1 2">Baltimore</strain>
    </source>
</reference>
<dbReference type="AlphaFoldDB" id="A0A368G8A8"/>
<proteinExistence type="predicted"/>
<organism evidence="1 2">
    <name type="scientific">Ancylostoma caninum</name>
    <name type="common">Dog hookworm</name>
    <dbReference type="NCBI Taxonomy" id="29170"/>
    <lineage>
        <taxon>Eukaryota</taxon>
        <taxon>Metazoa</taxon>
        <taxon>Ecdysozoa</taxon>
        <taxon>Nematoda</taxon>
        <taxon>Chromadorea</taxon>
        <taxon>Rhabditida</taxon>
        <taxon>Rhabditina</taxon>
        <taxon>Rhabditomorpha</taxon>
        <taxon>Strongyloidea</taxon>
        <taxon>Ancylostomatidae</taxon>
        <taxon>Ancylostomatinae</taxon>
        <taxon>Ancylostoma</taxon>
    </lineage>
</organism>
<dbReference type="EMBL" id="JOJR01000334">
    <property type="protein sequence ID" value="RCN39529.1"/>
    <property type="molecule type" value="Genomic_DNA"/>
</dbReference>
<evidence type="ECO:0000313" key="1">
    <source>
        <dbReference type="EMBL" id="RCN39529.1"/>
    </source>
</evidence>
<keyword evidence="2" id="KW-1185">Reference proteome</keyword>
<protein>
    <submittedName>
        <fullName evidence="1">Uncharacterized protein</fullName>
    </submittedName>
</protein>
<dbReference type="Proteomes" id="UP000252519">
    <property type="component" value="Unassembled WGS sequence"/>
</dbReference>
<comment type="caution">
    <text evidence="1">The sequence shown here is derived from an EMBL/GenBank/DDBJ whole genome shotgun (WGS) entry which is preliminary data.</text>
</comment>
<gene>
    <name evidence="1" type="ORF">ANCCAN_14557</name>
</gene>